<keyword evidence="4 9" id="KW-0479">Metal-binding</keyword>
<evidence type="ECO:0000313" key="13">
    <source>
        <dbReference type="Proteomes" id="UP000001593"/>
    </source>
</evidence>
<evidence type="ECO:0000259" key="11">
    <source>
        <dbReference type="PROSITE" id="PS50103"/>
    </source>
</evidence>
<dbReference type="GO" id="GO:0016567">
    <property type="term" value="P:protein ubiquitination"/>
    <property type="evidence" value="ECO:0000318"/>
    <property type="project" value="GO_Central"/>
</dbReference>
<evidence type="ECO:0000256" key="8">
    <source>
        <dbReference type="ARBA" id="ARBA00022833"/>
    </source>
</evidence>
<evidence type="ECO:0000256" key="6">
    <source>
        <dbReference type="ARBA" id="ARBA00022771"/>
    </source>
</evidence>
<feature type="zinc finger region" description="C3H1-type" evidence="9">
    <location>
        <begin position="32"/>
        <end position="59"/>
    </location>
</feature>
<protein>
    <recommendedName>
        <fullName evidence="2">RING-type E3 ubiquitin transferase</fullName>
        <ecNumber evidence="2">2.3.2.27</ecNumber>
    </recommendedName>
</protein>
<dbReference type="PhylomeDB" id="A7SZF4"/>
<dbReference type="Pfam" id="PF14608">
    <property type="entry name" value="zf-CCCH_2"/>
    <property type="match status" value="2"/>
</dbReference>
<dbReference type="InterPro" id="IPR013083">
    <property type="entry name" value="Znf_RING/FYVE/PHD"/>
</dbReference>
<dbReference type="PANTHER" id="PTHR11224">
    <property type="entry name" value="MAKORIN-RELATED"/>
    <property type="match status" value="1"/>
</dbReference>
<evidence type="ECO:0000256" key="4">
    <source>
        <dbReference type="ARBA" id="ARBA00022723"/>
    </source>
</evidence>
<dbReference type="STRING" id="45351.A7SZF4"/>
<keyword evidence="6 9" id="KW-0863">Zinc-finger</keyword>
<dbReference type="GO" id="GO:0061630">
    <property type="term" value="F:ubiquitin protein ligase activity"/>
    <property type="evidence" value="ECO:0000318"/>
    <property type="project" value="GO_Central"/>
</dbReference>
<evidence type="ECO:0000256" key="5">
    <source>
        <dbReference type="ARBA" id="ARBA00022737"/>
    </source>
</evidence>
<feature type="domain" description="C3H1-type" evidence="11">
    <location>
        <begin position="4"/>
        <end position="31"/>
    </location>
</feature>
<feature type="domain" description="RING-type" evidence="10">
    <location>
        <begin position="218"/>
        <end position="272"/>
    </location>
</feature>
<feature type="domain" description="C3H1-type" evidence="11">
    <location>
        <begin position="301"/>
        <end position="330"/>
    </location>
</feature>
<dbReference type="Proteomes" id="UP000001593">
    <property type="component" value="Unassembled WGS sequence"/>
</dbReference>
<organism evidence="12 13">
    <name type="scientific">Nematostella vectensis</name>
    <name type="common">Starlet sea anemone</name>
    <dbReference type="NCBI Taxonomy" id="45351"/>
    <lineage>
        <taxon>Eukaryota</taxon>
        <taxon>Metazoa</taxon>
        <taxon>Cnidaria</taxon>
        <taxon>Anthozoa</taxon>
        <taxon>Hexacorallia</taxon>
        <taxon>Actiniaria</taxon>
        <taxon>Edwardsiidae</taxon>
        <taxon>Nematostella</taxon>
    </lineage>
</organism>
<evidence type="ECO:0000256" key="1">
    <source>
        <dbReference type="ARBA" id="ARBA00000900"/>
    </source>
</evidence>
<dbReference type="SUPFAM" id="SSF90229">
    <property type="entry name" value="CCCH zinc finger"/>
    <property type="match status" value="1"/>
</dbReference>
<dbReference type="InterPro" id="IPR000571">
    <property type="entry name" value="Znf_CCCH"/>
</dbReference>
<dbReference type="HOGENOM" id="CLU_040815_4_1_1"/>
<proteinExistence type="predicted"/>
<keyword evidence="7" id="KW-0833">Ubl conjugation pathway</keyword>
<dbReference type="GO" id="GO:0008270">
    <property type="term" value="F:zinc ion binding"/>
    <property type="evidence" value="ECO:0007669"/>
    <property type="project" value="UniProtKB-KW"/>
</dbReference>
<dbReference type="SUPFAM" id="SSF57850">
    <property type="entry name" value="RING/U-box"/>
    <property type="match status" value="1"/>
</dbReference>
<feature type="zinc finger region" description="C3H1-type" evidence="9">
    <location>
        <begin position="301"/>
        <end position="330"/>
    </location>
</feature>
<dbReference type="InterPro" id="IPR001841">
    <property type="entry name" value="Znf_RING"/>
</dbReference>
<dbReference type="PANTHER" id="PTHR11224:SF10">
    <property type="entry name" value="IP09428P-RELATED"/>
    <property type="match status" value="1"/>
</dbReference>
<dbReference type="InterPro" id="IPR018957">
    <property type="entry name" value="Znf_C3HC4_RING-type"/>
</dbReference>
<dbReference type="AlphaFoldDB" id="A7SZF4"/>
<dbReference type="Pfam" id="PF00642">
    <property type="entry name" value="zf-CCCH"/>
    <property type="match status" value="1"/>
</dbReference>
<gene>
    <name evidence="12" type="ORF">NEMVEDRAFT_v1g248207</name>
</gene>
<dbReference type="EC" id="2.3.2.27" evidence="2"/>
<sequence>MQKPKAMEAPRYFLHGACTAGSLCHFSHDLKDKQSMACKYYLKGTCSYGKACRYDHVKPTGSEQHTRFSAPKPVTLKSNKDKQELKMVTLGKPKAGISRTIPPKNWAEAPEFIPAEGACFQPLSYSEAAMTNVEIAANDGFTVEEAAETLCPYITAELCSNESACPYIHLLKCDMCGEACMHPNDENQQKEHRRECLESHEKDMEHSFAIQRSENVTCAVCLDVVMSKPKQSERRFGILPNCIHAFCLECIRKWRKASHAEKKVVRACPICRTPSGYVVPSGVWVEEKAEKDKLIADYKSALGAKPCKYFREGKGTCPFGSSCFYKHAYPDGTIAVEKPRKFNTADGVKLAQRFSLWDFVEAEENDRMFDYLDDSDDDYDDYDSLERLEALMLWDDSDDDIFFLF</sequence>
<keyword evidence="8 9" id="KW-0862">Zinc</keyword>
<feature type="domain" description="C3H1-type" evidence="11">
    <location>
        <begin position="32"/>
        <end position="59"/>
    </location>
</feature>
<dbReference type="Gene3D" id="4.10.1000.10">
    <property type="entry name" value="Zinc finger, CCCH-type"/>
    <property type="match status" value="1"/>
</dbReference>
<accession>A7SZF4</accession>
<dbReference type="InterPro" id="IPR036855">
    <property type="entry name" value="Znf_CCCH_sf"/>
</dbReference>
<dbReference type="PROSITE" id="PS00518">
    <property type="entry name" value="ZF_RING_1"/>
    <property type="match status" value="1"/>
</dbReference>
<dbReference type="OMA" id="REHICIL"/>
<name>A7SZF4_NEMVE</name>
<dbReference type="Pfam" id="PF00097">
    <property type="entry name" value="zf-C3HC4"/>
    <property type="match status" value="1"/>
</dbReference>
<comment type="catalytic activity">
    <reaction evidence="1">
        <text>S-ubiquitinyl-[E2 ubiquitin-conjugating enzyme]-L-cysteine + [acceptor protein]-L-lysine = [E2 ubiquitin-conjugating enzyme]-L-cysteine + N(6)-ubiquitinyl-[acceptor protein]-L-lysine.</text>
        <dbReference type="EC" id="2.3.2.27"/>
    </reaction>
</comment>
<dbReference type="SMART" id="SM00184">
    <property type="entry name" value="RING"/>
    <property type="match status" value="1"/>
</dbReference>
<keyword evidence="5" id="KW-0677">Repeat</keyword>
<keyword evidence="13" id="KW-1185">Reference proteome</keyword>
<evidence type="ECO:0000313" key="12">
    <source>
        <dbReference type="EMBL" id="EDO30911.1"/>
    </source>
</evidence>
<evidence type="ECO:0000256" key="3">
    <source>
        <dbReference type="ARBA" id="ARBA00022679"/>
    </source>
</evidence>
<dbReference type="InterPro" id="IPR045072">
    <property type="entry name" value="MKRN-like"/>
</dbReference>
<dbReference type="GO" id="GO:0000209">
    <property type="term" value="P:protein polyubiquitination"/>
    <property type="evidence" value="ECO:0007669"/>
    <property type="project" value="InterPro"/>
</dbReference>
<evidence type="ECO:0000256" key="2">
    <source>
        <dbReference type="ARBA" id="ARBA00012483"/>
    </source>
</evidence>
<dbReference type="InParanoid" id="A7SZF4"/>
<evidence type="ECO:0000256" key="7">
    <source>
        <dbReference type="ARBA" id="ARBA00022786"/>
    </source>
</evidence>
<dbReference type="EMBL" id="DS469965">
    <property type="protein sequence ID" value="EDO30911.1"/>
    <property type="molecule type" value="Genomic_DNA"/>
</dbReference>
<dbReference type="CDD" id="cd16521">
    <property type="entry name" value="RING-HC_MKRN"/>
    <property type="match status" value="1"/>
</dbReference>
<evidence type="ECO:0000256" key="9">
    <source>
        <dbReference type="PROSITE-ProRule" id="PRU00723"/>
    </source>
</evidence>
<dbReference type="eggNOG" id="KOG1039">
    <property type="taxonomic scope" value="Eukaryota"/>
</dbReference>
<evidence type="ECO:0000259" key="10">
    <source>
        <dbReference type="PROSITE" id="PS50089"/>
    </source>
</evidence>
<dbReference type="SMART" id="SM00356">
    <property type="entry name" value="ZnF_C3H1"/>
    <property type="match status" value="4"/>
</dbReference>
<dbReference type="InterPro" id="IPR017907">
    <property type="entry name" value="Znf_RING_CS"/>
</dbReference>
<dbReference type="Gene3D" id="3.30.40.10">
    <property type="entry name" value="Zinc/RING finger domain, C3HC4 (zinc finger)"/>
    <property type="match status" value="1"/>
</dbReference>
<dbReference type="FunFam" id="3.30.40.10:FF:000117">
    <property type="entry name" value="Probable E3 ubiquitin-protein ligase makorin-1"/>
    <property type="match status" value="1"/>
</dbReference>
<dbReference type="PROSITE" id="PS50103">
    <property type="entry name" value="ZF_C3H1"/>
    <property type="match status" value="3"/>
</dbReference>
<keyword evidence="3" id="KW-0808">Transferase</keyword>
<feature type="zinc finger region" description="C3H1-type" evidence="9">
    <location>
        <begin position="4"/>
        <end position="31"/>
    </location>
</feature>
<dbReference type="PROSITE" id="PS50089">
    <property type="entry name" value="ZF_RING_2"/>
    <property type="match status" value="1"/>
</dbReference>
<reference evidence="12 13" key="1">
    <citation type="journal article" date="2007" name="Science">
        <title>Sea anemone genome reveals ancestral eumetazoan gene repertoire and genomic organization.</title>
        <authorList>
            <person name="Putnam N.H."/>
            <person name="Srivastava M."/>
            <person name="Hellsten U."/>
            <person name="Dirks B."/>
            <person name="Chapman J."/>
            <person name="Salamov A."/>
            <person name="Terry A."/>
            <person name="Shapiro H."/>
            <person name="Lindquist E."/>
            <person name="Kapitonov V.V."/>
            <person name="Jurka J."/>
            <person name="Genikhovich G."/>
            <person name="Grigoriev I.V."/>
            <person name="Lucas S.M."/>
            <person name="Steele R.E."/>
            <person name="Finnerty J.R."/>
            <person name="Technau U."/>
            <person name="Martindale M.Q."/>
            <person name="Rokhsar D.S."/>
        </authorList>
    </citation>
    <scope>NUCLEOTIDE SEQUENCE [LARGE SCALE GENOMIC DNA]</scope>
    <source>
        <strain evidence="13">CH2 X CH6</strain>
    </source>
</reference>